<dbReference type="Proteomes" id="UP000315525">
    <property type="component" value="Unassembled WGS sequence"/>
</dbReference>
<feature type="domain" description="Core-binding (CB)" evidence="13">
    <location>
        <begin position="47"/>
        <end position="133"/>
    </location>
</feature>
<feature type="active site" evidence="11">
    <location>
        <position position="292"/>
    </location>
</feature>
<dbReference type="InterPro" id="IPR004107">
    <property type="entry name" value="Integrase_SAM-like_N"/>
</dbReference>
<dbReference type="NCBIfam" id="NF001399">
    <property type="entry name" value="PRK00283.1"/>
    <property type="match status" value="1"/>
</dbReference>
<evidence type="ECO:0000256" key="3">
    <source>
        <dbReference type="ARBA" id="ARBA00015810"/>
    </source>
</evidence>
<evidence type="ECO:0000256" key="2">
    <source>
        <dbReference type="ARBA" id="ARBA00010450"/>
    </source>
</evidence>
<evidence type="ECO:0000313" key="15">
    <source>
        <dbReference type="Proteomes" id="UP000315525"/>
    </source>
</evidence>
<comment type="subcellular location">
    <subcellularLocation>
        <location evidence="1 11">Cytoplasm</location>
    </subcellularLocation>
</comment>
<comment type="similarity">
    <text evidence="2 11">Belongs to the 'phage' integrase family. XerD subfamily.</text>
</comment>
<comment type="caution">
    <text evidence="14">The sequence shown here is derived from an EMBL/GenBank/DDBJ whole genome shotgun (WGS) entry which is preliminary data.</text>
</comment>
<feature type="active site" evidence="11">
    <location>
        <position position="315"/>
    </location>
</feature>
<dbReference type="Gene3D" id="1.10.150.130">
    <property type="match status" value="1"/>
</dbReference>
<comment type="subunit">
    <text evidence="11">Forms a cyclic heterotetrameric complex composed of two molecules of XerC and two molecules of XerD.</text>
</comment>
<dbReference type="InterPro" id="IPR011932">
    <property type="entry name" value="Recomb_XerD"/>
</dbReference>
<dbReference type="InterPro" id="IPR011010">
    <property type="entry name" value="DNA_brk_join_enz"/>
</dbReference>
<dbReference type="GO" id="GO:0051301">
    <property type="term" value="P:cell division"/>
    <property type="evidence" value="ECO:0007669"/>
    <property type="project" value="UniProtKB-KW"/>
</dbReference>
<dbReference type="NCBIfam" id="NF040815">
    <property type="entry name" value="recomb_XerA_Arch"/>
    <property type="match status" value="1"/>
</dbReference>
<feature type="active site" evidence="11">
    <location>
        <position position="289"/>
    </location>
</feature>
<sequence>MLRRISSAFTVRRTPQRNSRRVYARVTTVVFTFPILETALNSIETADQLGSTVVTFVDYLRSEQGLSENTVISYKYDLSKYVKHLFHKGVKKVTLATTEDIEDFLLTMKDEDAAPTTVARAVSSLKSFYRYLVTEGKATVDPTLNIDAPRFLRRLPDVLSPEEVFEILEAPDTSKPLGLRDRAILELMYATGARVSEILGLRIGDLVWESSMVRVFGKGSKERLVPVGAVAKEFVDKYLKSVRPTLRAAAQSDYLFLSTHSGKMSRNTLWKMVKRCALRAGAKKHVTPHTFRHSFATHLLEGGADLVVVQELLGHADISTTQIYTHVDREYLREVHRTCHPRG</sequence>
<name>A0A523UWB8_UNCT6</name>
<feature type="active site" evidence="11">
    <location>
        <position position="218"/>
    </location>
</feature>
<gene>
    <name evidence="11 14" type="primary">xerD</name>
    <name evidence="14" type="ORF">E3J62_03330</name>
</gene>
<feature type="active site" description="O-(3'-phospho-DNA)-tyrosine intermediate" evidence="11">
    <location>
        <position position="324"/>
    </location>
</feature>
<feature type="active site" evidence="11">
    <location>
        <position position="194"/>
    </location>
</feature>
<dbReference type="GO" id="GO:0007059">
    <property type="term" value="P:chromosome segregation"/>
    <property type="evidence" value="ECO:0007669"/>
    <property type="project" value="UniProtKB-UniRule"/>
</dbReference>
<keyword evidence="6 11" id="KW-0159">Chromosome partition</keyword>
<organism evidence="14 15">
    <name type="scientific">candidate division TA06 bacterium</name>
    <dbReference type="NCBI Taxonomy" id="2250710"/>
    <lineage>
        <taxon>Bacteria</taxon>
        <taxon>Bacteria division TA06</taxon>
    </lineage>
</organism>
<dbReference type="PROSITE" id="PS51900">
    <property type="entry name" value="CB"/>
    <property type="match status" value="1"/>
</dbReference>
<evidence type="ECO:0000259" key="12">
    <source>
        <dbReference type="PROSITE" id="PS51898"/>
    </source>
</evidence>
<evidence type="ECO:0000256" key="10">
    <source>
        <dbReference type="ARBA" id="ARBA00023306"/>
    </source>
</evidence>
<dbReference type="NCBIfam" id="TIGR02225">
    <property type="entry name" value="recomb_XerD"/>
    <property type="match status" value="1"/>
</dbReference>
<dbReference type="AlphaFoldDB" id="A0A523UWB8"/>
<dbReference type="PANTHER" id="PTHR30349">
    <property type="entry name" value="PHAGE INTEGRASE-RELATED"/>
    <property type="match status" value="1"/>
</dbReference>
<dbReference type="Pfam" id="PF02899">
    <property type="entry name" value="Phage_int_SAM_1"/>
    <property type="match status" value="1"/>
</dbReference>
<dbReference type="GO" id="GO:0005737">
    <property type="term" value="C:cytoplasm"/>
    <property type="evidence" value="ECO:0007669"/>
    <property type="project" value="UniProtKB-SubCell"/>
</dbReference>
<keyword evidence="8 11" id="KW-0238">DNA-binding</keyword>
<evidence type="ECO:0000256" key="11">
    <source>
        <dbReference type="HAMAP-Rule" id="MF_01807"/>
    </source>
</evidence>
<evidence type="ECO:0000313" key="14">
    <source>
        <dbReference type="EMBL" id="TET46649.1"/>
    </source>
</evidence>
<protein>
    <recommendedName>
        <fullName evidence="3 11">Tyrosine recombinase XerD</fullName>
    </recommendedName>
</protein>
<dbReference type="CDD" id="cd00798">
    <property type="entry name" value="INT_XerDC_C"/>
    <property type="match status" value="1"/>
</dbReference>
<dbReference type="PANTHER" id="PTHR30349:SF81">
    <property type="entry name" value="TYROSINE RECOMBINASE XERC"/>
    <property type="match status" value="1"/>
</dbReference>
<evidence type="ECO:0000256" key="7">
    <source>
        <dbReference type="ARBA" id="ARBA00022908"/>
    </source>
</evidence>
<reference evidence="14 15" key="1">
    <citation type="submission" date="2019-03" db="EMBL/GenBank/DDBJ databases">
        <title>Metabolic potential of uncultured bacteria and archaea associated with petroleum seepage in deep-sea sediments.</title>
        <authorList>
            <person name="Dong X."/>
            <person name="Hubert C."/>
        </authorList>
    </citation>
    <scope>NUCLEOTIDE SEQUENCE [LARGE SCALE GENOMIC DNA]</scope>
    <source>
        <strain evidence="14">E44_bin18</strain>
    </source>
</reference>
<dbReference type="GO" id="GO:0009037">
    <property type="term" value="F:tyrosine-based site-specific recombinase activity"/>
    <property type="evidence" value="ECO:0007669"/>
    <property type="project" value="UniProtKB-UniRule"/>
</dbReference>
<evidence type="ECO:0000259" key="13">
    <source>
        <dbReference type="PROSITE" id="PS51900"/>
    </source>
</evidence>
<evidence type="ECO:0000256" key="4">
    <source>
        <dbReference type="ARBA" id="ARBA00022490"/>
    </source>
</evidence>
<proteinExistence type="inferred from homology"/>
<keyword evidence="4 11" id="KW-0963">Cytoplasm</keyword>
<keyword evidence="7 11" id="KW-0229">DNA integration</keyword>
<evidence type="ECO:0000256" key="9">
    <source>
        <dbReference type="ARBA" id="ARBA00023172"/>
    </source>
</evidence>
<accession>A0A523UWB8</accession>
<comment type="function">
    <text evidence="11">Site-specific tyrosine recombinase, which acts by catalyzing the cutting and rejoining of the recombining DNA molecules. The XerC-XerD complex is essential to convert dimers of the bacterial chromosome into monomers to permit their segregation at cell division. It also contributes to the segregational stability of plasmids.</text>
</comment>
<evidence type="ECO:0000256" key="6">
    <source>
        <dbReference type="ARBA" id="ARBA00022829"/>
    </source>
</evidence>
<evidence type="ECO:0000256" key="8">
    <source>
        <dbReference type="ARBA" id="ARBA00023125"/>
    </source>
</evidence>
<feature type="domain" description="Tyr recombinase" evidence="12">
    <location>
        <begin position="154"/>
        <end position="337"/>
    </location>
</feature>
<dbReference type="GO" id="GO:0006313">
    <property type="term" value="P:DNA transposition"/>
    <property type="evidence" value="ECO:0007669"/>
    <property type="project" value="UniProtKB-UniRule"/>
</dbReference>
<dbReference type="InterPro" id="IPR023009">
    <property type="entry name" value="Tyrosine_recombinase_XerC/XerD"/>
</dbReference>
<dbReference type="InterPro" id="IPR044068">
    <property type="entry name" value="CB"/>
</dbReference>
<dbReference type="EMBL" id="SOJN01000046">
    <property type="protein sequence ID" value="TET46649.1"/>
    <property type="molecule type" value="Genomic_DNA"/>
</dbReference>
<dbReference type="Pfam" id="PF00589">
    <property type="entry name" value="Phage_integrase"/>
    <property type="match status" value="1"/>
</dbReference>
<dbReference type="HAMAP" id="MF_01808">
    <property type="entry name" value="Recomb_XerC_XerD"/>
    <property type="match status" value="1"/>
</dbReference>
<dbReference type="InterPro" id="IPR050090">
    <property type="entry name" value="Tyrosine_recombinase_XerCD"/>
</dbReference>
<dbReference type="PROSITE" id="PS51898">
    <property type="entry name" value="TYR_RECOMBINASE"/>
    <property type="match status" value="1"/>
</dbReference>
<dbReference type="HAMAP" id="MF_01807">
    <property type="entry name" value="Recomb_XerD"/>
    <property type="match status" value="1"/>
</dbReference>
<dbReference type="GO" id="GO:0003677">
    <property type="term" value="F:DNA binding"/>
    <property type="evidence" value="ECO:0007669"/>
    <property type="project" value="UniProtKB-UniRule"/>
</dbReference>
<dbReference type="InterPro" id="IPR002104">
    <property type="entry name" value="Integrase_catalytic"/>
</dbReference>
<dbReference type="InterPro" id="IPR013762">
    <property type="entry name" value="Integrase-like_cat_sf"/>
</dbReference>
<evidence type="ECO:0000256" key="1">
    <source>
        <dbReference type="ARBA" id="ARBA00004496"/>
    </source>
</evidence>
<dbReference type="Gene3D" id="1.10.443.10">
    <property type="entry name" value="Intergrase catalytic core"/>
    <property type="match status" value="1"/>
</dbReference>
<keyword evidence="10 11" id="KW-0131">Cell cycle</keyword>
<dbReference type="InterPro" id="IPR010998">
    <property type="entry name" value="Integrase_recombinase_N"/>
</dbReference>
<dbReference type="SUPFAM" id="SSF56349">
    <property type="entry name" value="DNA breaking-rejoining enzymes"/>
    <property type="match status" value="1"/>
</dbReference>
<evidence type="ECO:0000256" key="5">
    <source>
        <dbReference type="ARBA" id="ARBA00022618"/>
    </source>
</evidence>
<keyword evidence="5 11" id="KW-0132">Cell division</keyword>
<keyword evidence="9 11" id="KW-0233">DNA recombination</keyword>